<keyword evidence="5" id="KW-1133">Transmembrane helix</keyword>
<dbReference type="AlphaFoldDB" id="A0A915NQ23"/>
<evidence type="ECO:0000256" key="3">
    <source>
        <dbReference type="ARBA" id="ARBA00022833"/>
    </source>
</evidence>
<evidence type="ECO:0000313" key="8">
    <source>
        <dbReference type="WBParaSite" id="scf7180000419354.g3684"/>
    </source>
</evidence>
<organism evidence="7 8">
    <name type="scientific">Meloidogyne floridensis</name>
    <dbReference type="NCBI Taxonomy" id="298350"/>
    <lineage>
        <taxon>Eukaryota</taxon>
        <taxon>Metazoa</taxon>
        <taxon>Ecdysozoa</taxon>
        <taxon>Nematoda</taxon>
        <taxon>Chromadorea</taxon>
        <taxon>Rhabditida</taxon>
        <taxon>Tylenchina</taxon>
        <taxon>Tylenchomorpha</taxon>
        <taxon>Tylenchoidea</taxon>
        <taxon>Meloidogynidae</taxon>
        <taxon>Meloidogyninae</taxon>
        <taxon>Meloidogyne</taxon>
    </lineage>
</organism>
<evidence type="ECO:0000256" key="2">
    <source>
        <dbReference type="ARBA" id="ARBA00022771"/>
    </source>
</evidence>
<evidence type="ECO:0000256" key="4">
    <source>
        <dbReference type="SAM" id="MobiDB-lite"/>
    </source>
</evidence>
<dbReference type="InterPro" id="IPR007588">
    <property type="entry name" value="Znf_FLYWCH"/>
</dbReference>
<feature type="domain" description="FLYWCH-type" evidence="6">
    <location>
        <begin position="142"/>
        <end position="206"/>
    </location>
</feature>
<proteinExistence type="predicted"/>
<dbReference type="Gene3D" id="2.20.25.240">
    <property type="match status" value="1"/>
</dbReference>
<accession>A0A915NQ23</accession>
<keyword evidence="3" id="KW-0862">Zinc</keyword>
<dbReference type="Pfam" id="PF04500">
    <property type="entry name" value="FLYWCH"/>
    <property type="match status" value="1"/>
</dbReference>
<name>A0A915NQ23_9BILA</name>
<evidence type="ECO:0000259" key="6">
    <source>
        <dbReference type="Pfam" id="PF04500"/>
    </source>
</evidence>
<keyword evidence="5" id="KW-0472">Membrane</keyword>
<evidence type="ECO:0000256" key="1">
    <source>
        <dbReference type="ARBA" id="ARBA00022723"/>
    </source>
</evidence>
<sequence length="564" mass="64011">MYTKKFFFGKLCSNKNIEEKTVAWCSGMVSDLLSKRQKRKLLTPRMLGNNNNVNDDFDFIFEYFLEACTWLERVWTSFWCLGLSAFGLPLNMPLNSNVEFDNFGEMALQGLLALILFKLPYFIILMYTFKRYDPSLPRNVCSFKGNQKLIFEGYRYNIHHIVPLKGVKTWRCVCAKKLNGTRTWCKGRAETWDNDKNGMSKGEHNHPPEHEIAELEYFKSQLIVAAIECPQANLTELINEAASLMMTGGSNFGNRESLKKSLAGARRQAENGGFKLKCYKNICYNKTTTIRNRSIIQLKKEETTPKSYNINDILNKKIIFDKKGIVKLEEFSKNNEEKKIKEEEEGKEEEEENSLNLFKKHLLSSSSLCSSSSSSTPSSNATSSPLFFNNKLFSSSNLSSSNYSSSPSSTFSLSSPTCYSSNSSFLNSSSSPSSKNSNLSKVTEAVSNNAGNNKNLIKNNLNEIEIKHQQKENCGERFLEENVKNNCKEFGTQTDELTNYLTEEEDNKNNGANLILVCCCEDKQKCTQSSKRHKRKLLTPRMLGNNNNINDDCGDLSSIAKEDF</sequence>
<keyword evidence="7" id="KW-1185">Reference proteome</keyword>
<feature type="region of interest" description="Disordered" evidence="4">
    <location>
        <begin position="335"/>
        <end position="354"/>
    </location>
</feature>
<dbReference type="GO" id="GO:0008270">
    <property type="term" value="F:zinc ion binding"/>
    <property type="evidence" value="ECO:0007669"/>
    <property type="project" value="UniProtKB-KW"/>
</dbReference>
<protein>
    <submittedName>
        <fullName evidence="8">FLYWCH-type domain-containing protein</fullName>
    </submittedName>
</protein>
<reference evidence="8" key="1">
    <citation type="submission" date="2022-11" db="UniProtKB">
        <authorList>
            <consortium name="WormBaseParasite"/>
        </authorList>
    </citation>
    <scope>IDENTIFICATION</scope>
</reference>
<keyword evidence="1" id="KW-0479">Metal-binding</keyword>
<feature type="transmembrane region" description="Helical" evidence="5">
    <location>
        <begin position="106"/>
        <end position="129"/>
    </location>
</feature>
<dbReference type="Proteomes" id="UP000887560">
    <property type="component" value="Unplaced"/>
</dbReference>
<evidence type="ECO:0000256" key="5">
    <source>
        <dbReference type="SAM" id="Phobius"/>
    </source>
</evidence>
<keyword evidence="2" id="KW-0863">Zinc-finger</keyword>
<dbReference type="WBParaSite" id="scf7180000419354.g3684">
    <property type="protein sequence ID" value="scf7180000419354.g3684"/>
    <property type="gene ID" value="scf7180000419354.g3684"/>
</dbReference>
<evidence type="ECO:0000313" key="7">
    <source>
        <dbReference type="Proteomes" id="UP000887560"/>
    </source>
</evidence>
<keyword evidence="5" id="KW-0812">Transmembrane</keyword>
<feature type="compositionally biased region" description="Basic and acidic residues" evidence="4">
    <location>
        <begin position="335"/>
        <end position="344"/>
    </location>
</feature>